<dbReference type="EMBL" id="LBFC01000018">
    <property type="protein sequence ID" value="ONN27120.1"/>
    <property type="molecule type" value="Genomic_DNA"/>
</dbReference>
<dbReference type="Proteomes" id="UP000242616">
    <property type="component" value="Unassembled WGS sequence"/>
</dbReference>
<comment type="similarity">
    <text evidence="2">Belongs to the glycosyl hydrolase 3 family.</text>
</comment>
<evidence type="ECO:0000313" key="9">
    <source>
        <dbReference type="EMBL" id="ONN27120.1"/>
    </source>
</evidence>
<dbReference type="SUPFAM" id="SSF51445">
    <property type="entry name" value="(Trans)glycosidases"/>
    <property type="match status" value="1"/>
</dbReference>
<evidence type="ECO:0000256" key="5">
    <source>
        <dbReference type="ARBA" id="ARBA00023295"/>
    </source>
</evidence>
<dbReference type="InterPro" id="IPR050226">
    <property type="entry name" value="NagZ_Beta-hexosaminidase"/>
</dbReference>
<evidence type="ECO:0000256" key="2">
    <source>
        <dbReference type="ARBA" id="ARBA00005336"/>
    </source>
</evidence>
<keyword evidence="10" id="KW-1185">Reference proteome</keyword>
<dbReference type="InterPro" id="IPR001764">
    <property type="entry name" value="Glyco_hydro_3_N"/>
</dbReference>
<dbReference type="Gene3D" id="3.20.20.300">
    <property type="entry name" value="Glycoside hydrolase, family 3, N-terminal domain"/>
    <property type="match status" value="1"/>
</dbReference>
<proteinExistence type="inferred from homology"/>
<dbReference type="Pfam" id="PF00933">
    <property type="entry name" value="Glyco_hydro_3"/>
    <property type="match status" value="1"/>
</dbReference>
<protein>
    <recommendedName>
        <fullName evidence="3">beta-N-acetylhexosaminidase</fullName>
        <ecNumber evidence="3">3.2.1.52</ecNumber>
    </recommendedName>
</protein>
<dbReference type="InterPro" id="IPR049018">
    <property type="entry name" value="NagA_C"/>
</dbReference>
<evidence type="ECO:0000256" key="6">
    <source>
        <dbReference type="SAM" id="Coils"/>
    </source>
</evidence>
<dbReference type="PANTHER" id="PTHR30480:SF13">
    <property type="entry name" value="BETA-HEXOSAMINIDASE"/>
    <property type="match status" value="1"/>
</dbReference>
<comment type="catalytic activity">
    <reaction evidence="1">
        <text>Hydrolysis of terminal non-reducing N-acetyl-D-hexosamine residues in N-acetyl-beta-D-hexosaminides.</text>
        <dbReference type="EC" id="3.2.1.52"/>
    </reaction>
</comment>
<name>A0ABX3IH22_9BACT</name>
<comment type="caution">
    <text evidence="9">The sequence shown here is derived from an EMBL/GenBank/DDBJ whole genome shotgun (WGS) entry which is preliminary data.</text>
</comment>
<dbReference type="GO" id="GO:0016787">
    <property type="term" value="F:hydrolase activity"/>
    <property type="evidence" value="ECO:0007669"/>
    <property type="project" value="UniProtKB-KW"/>
</dbReference>
<feature type="coiled-coil region" evidence="6">
    <location>
        <begin position="288"/>
        <end position="315"/>
    </location>
</feature>
<reference evidence="9 10" key="1">
    <citation type="submission" date="2015-06" db="EMBL/GenBank/DDBJ databases">
        <title>Genome sequencing of Thermotogales isolates from hydrothermal vents.</title>
        <authorList>
            <person name="Haverkamp T.H."/>
            <person name="Kublanov I.V."/>
            <person name="Nesbo C.L."/>
        </authorList>
    </citation>
    <scope>NUCLEOTIDE SEQUENCE [LARGE SCALE GENOMIC DNA]</scope>
    <source>
        <strain evidence="10">ik275mar</strain>
    </source>
</reference>
<accession>A0ABX3IH22</accession>
<feature type="domain" description="Beta-N-acetylglucosaminidase C-terminal" evidence="8">
    <location>
        <begin position="340"/>
        <end position="438"/>
    </location>
</feature>
<keyword evidence="5" id="KW-0326">Glycosidase</keyword>
<gene>
    <name evidence="9" type="ORF">XJ44_04835</name>
</gene>
<evidence type="ECO:0000256" key="1">
    <source>
        <dbReference type="ARBA" id="ARBA00001231"/>
    </source>
</evidence>
<evidence type="ECO:0000259" key="7">
    <source>
        <dbReference type="Pfam" id="PF00933"/>
    </source>
</evidence>
<keyword evidence="4 9" id="KW-0378">Hydrolase</keyword>
<dbReference type="InterPro" id="IPR017853">
    <property type="entry name" value="GH"/>
</dbReference>
<organism evidence="9 10">
    <name type="scientific">Thermosipho affectus</name>
    <dbReference type="NCBI Taxonomy" id="660294"/>
    <lineage>
        <taxon>Bacteria</taxon>
        <taxon>Thermotogati</taxon>
        <taxon>Thermotogota</taxon>
        <taxon>Thermotogae</taxon>
        <taxon>Thermotogales</taxon>
        <taxon>Fervidobacteriaceae</taxon>
        <taxon>Thermosipho</taxon>
    </lineage>
</organism>
<dbReference type="Pfam" id="PF21566">
    <property type="entry name" value="NagA_C"/>
    <property type="match status" value="1"/>
</dbReference>
<dbReference type="PANTHER" id="PTHR30480">
    <property type="entry name" value="BETA-HEXOSAMINIDASE-RELATED"/>
    <property type="match status" value="1"/>
</dbReference>
<dbReference type="InterPro" id="IPR036962">
    <property type="entry name" value="Glyco_hydro_3_N_sf"/>
</dbReference>
<dbReference type="EC" id="3.2.1.52" evidence="3"/>
<evidence type="ECO:0000259" key="8">
    <source>
        <dbReference type="Pfam" id="PF21566"/>
    </source>
</evidence>
<evidence type="ECO:0000313" key="10">
    <source>
        <dbReference type="Proteomes" id="UP000242616"/>
    </source>
</evidence>
<evidence type="ECO:0000256" key="4">
    <source>
        <dbReference type="ARBA" id="ARBA00022801"/>
    </source>
</evidence>
<feature type="domain" description="Glycoside hydrolase family 3 N-terminal" evidence="7">
    <location>
        <begin position="3"/>
        <end position="306"/>
    </location>
</feature>
<dbReference type="RefSeq" id="WP_077198260.1">
    <property type="nucleotide sequence ID" value="NZ_LBFC01000018.1"/>
</dbReference>
<keyword evidence="6" id="KW-0175">Coiled coil</keyword>
<sequence>MDKFGNLFFIGFQNNFNQNIIEKINPCGVILYPENMKDIYTLQINIERIYSLFEKGYSFFISSDHEGGQLETVPNIFPSPGNMALGKTNHSYNYGKYLGNMLKLHGFNMVFAPVIDVKYNVSSHVTGFRTFSDKHEIVEKSAKEFIKGLLENNIAPTLKHFPGHGKARSDSHYTLPIVENFEKYDKDMMLFKNLSPNVDFIMTAHVLYPKIDNENIATLSKKLITDILKKEFEYKGLVISDAFEMKALYKNHTPKEVIKKFFEAGGDVILIGDFENYSYFYDTFISMVKTEELDKELLNEKIKKIEKIKEKYVEKTYPTKFLSHAAKEAITFNVKLPIENPVFLIPFPKNLSLADTSKNDLKHLRKLILDEFPNAKIYKESNNISSEDTVVYFVLDKVERLNAKRVIYVFLRNKIKNINEYISLNSSKLISIYHALKLLKGEGLL</sequence>
<evidence type="ECO:0000256" key="3">
    <source>
        <dbReference type="ARBA" id="ARBA00012663"/>
    </source>
</evidence>